<dbReference type="SMART" id="SM00028">
    <property type="entry name" value="TPR"/>
    <property type="match status" value="3"/>
</dbReference>
<dbReference type="Gene3D" id="3.40.50.300">
    <property type="entry name" value="P-loop containing nucleotide triphosphate hydrolases"/>
    <property type="match status" value="1"/>
</dbReference>
<protein>
    <submittedName>
        <fullName evidence="6">Tetratricopeptide repeat protein</fullName>
    </submittedName>
</protein>
<evidence type="ECO:0000259" key="5">
    <source>
        <dbReference type="SMART" id="SM00382"/>
    </source>
</evidence>
<dbReference type="SUPFAM" id="SSF52540">
    <property type="entry name" value="P-loop containing nucleoside triphosphate hydrolases"/>
    <property type="match status" value="1"/>
</dbReference>
<evidence type="ECO:0000313" key="7">
    <source>
        <dbReference type="Proteomes" id="UP000320811"/>
    </source>
</evidence>
<evidence type="ECO:0000256" key="3">
    <source>
        <dbReference type="ARBA" id="ARBA00023054"/>
    </source>
</evidence>
<keyword evidence="2 4" id="KW-0067">ATP-binding</keyword>
<dbReference type="InterPro" id="IPR019734">
    <property type="entry name" value="TPR_rpt"/>
</dbReference>
<evidence type="ECO:0000256" key="1">
    <source>
        <dbReference type="ARBA" id="ARBA00022741"/>
    </source>
</evidence>
<sequence length="509" mass="57562">MLSLGYLYVVAGYFFSNMEYSGENIERRSFLLHRESWRSDENTIINNFFVPEMRIITGLLNFQLKHIMSSEVIKQLQEAVQFSPENVPLRMHLAQVLLQDYEYTAAEEQYRKVLELSSSNTAAQLGLARTFYHQQKYSAAIVVLEQLEHREPDHFDALLLHCRILVKEHSMQLAKEIYQHLLEINPGFRDEALDNLFRVAQPSPASFSGEEEEEEDGENLFMLEKPEINFSDVGGMEREKQEIDLKIIKPLQFPDLYKAYGKKAGGGILLYGPPGCGKTYLAKATAGQIQAEFINVGIHDVLDMWVGTSEKNLHSLFELARQSKPCVLFFDEVDALGANRSALRQTGATHIINQFLAEMDGIAASNENILIIGATNAPWSLDPAFRRPGRFDRIIFVAPPEADGREEILKLQLKNKPVADINYSAIAKATAGYSGADLKAIVDIAIEEKLLEALQKGVPQPITQKELLKAAKIHKPTTKEWFNTARNYALYSNETGLYDDVLKYLDIKK</sequence>
<dbReference type="PANTHER" id="PTHR23077:SF171">
    <property type="entry name" value="NUCLEAR VALOSIN-CONTAINING PROTEIN-LIKE"/>
    <property type="match status" value="1"/>
</dbReference>
<dbReference type="PROSITE" id="PS00674">
    <property type="entry name" value="AAA"/>
    <property type="match status" value="1"/>
</dbReference>
<dbReference type="Pfam" id="PF17862">
    <property type="entry name" value="AAA_lid_3"/>
    <property type="match status" value="1"/>
</dbReference>
<keyword evidence="3" id="KW-0175">Coiled coil</keyword>
<dbReference type="InterPro" id="IPR003593">
    <property type="entry name" value="AAA+_ATPase"/>
</dbReference>
<comment type="caution">
    <text evidence="6">The sequence shown here is derived from an EMBL/GenBank/DDBJ whole genome shotgun (WGS) entry which is preliminary data.</text>
</comment>
<dbReference type="InterPro" id="IPR050168">
    <property type="entry name" value="AAA_ATPase_domain"/>
</dbReference>
<dbReference type="InterPro" id="IPR027417">
    <property type="entry name" value="P-loop_NTPase"/>
</dbReference>
<dbReference type="Pfam" id="PF14559">
    <property type="entry name" value="TPR_19"/>
    <property type="match status" value="1"/>
</dbReference>
<dbReference type="SMART" id="SM00382">
    <property type="entry name" value="AAA"/>
    <property type="match status" value="1"/>
</dbReference>
<dbReference type="GO" id="GO:0016887">
    <property type="term" value="F:ATP hydrolysis activity"/>
    <property type="evidence" value="ECO:0007669"/>
    <property type="project" value="InterPro"/>
</dbReference>
<dbReference type="FunFam" id="3.40.50.300:FF:001025">
    <property type="entry name" value="ATPase family, AAA domain-containing 2B"/>
    <property type="match status" value="1"/>
</dbReference>
<dbReference type="Gene3D" id="1.25.40.10">
    <property type="entry name" value="Tetratricopeptide repeat domain"/>
    <property type="match status" value="1"/>
</dbReference>
<gene>
    <name evidence="6" type="ORF">FHW36_101976</name>
</gene>
<organism evidence="6 7">
    <name type="scientific">Chitinophaga polysaccharea</name>
    <dbReference type="NCBI Taxonomy" id="1293035"/>
    <lineage>
        <taxon>Bacteria</taxon>
        <taxon>Pseudomonadati</taxon>
        <taxon>Bacteroidota</taxon>
        <taxon>Chitinophagia</taxon>
        <taxon>Chitinophagales</taxon>
        <taxon>Chitinophagaceae</taxon>
        <taxon>Chitinophaga</taxon>
    </lineage>
</organism>
<accession>A0A561Q3W0</accession>
<dbReference type="PANTHER" id="PTHR23077">
    <property type="entry name" value="AAA-FAMILY ATPASE"/>
    <property type="match status" value="1"/>
</dbReference>
<evidence type="ECO:0000256" key="2">
    <source>
        <dbReference type="ARBA" id="ARBA00022840"/>
    </source>
</evidence>
<evidence type="ECO:0000313" key="6">
    <source>
        <dbReference type="EMBL" id="TWF45050.1"/>
    </source>
</evidence>
<dbReference type="InterPro" id="IPR003960">
    <property type="entry name" value="ATPase_AAA_CS"/>
</dbReference>
<dbReference type="EMBL" id="VIWO01000001">
    <property type="protein sequence ID" value="TWF45050.1"/>
    <property type="molecule type" value="Genomic_DNA"/>
</dbReference>
<reference evidence="6 7" key="1">
    <citation type="submission" date="2019-06" db="EMBL/GenBank/DDBJ databases">
        <title>Sorghum-associated microbial communities from plants grown in Nebraska, USA.</title>
        <authorList>
            <person name="Schachtman D."/>
        </authorList>
    </citation>
    <scope>NUCLEOTIDE SEQUENCE [LARGE SCALE GENOMIC DNA]</scope>
    <source>
        <strain evidence="6 7">1209</strain>
    </source>
</reference>
<keyword evidence="1 4" id="KW-0547">Nucleotide-binding</keyword>
<dbReference type="GO" id="GO:0005524">
    <property type="term" value="F:ATP binding"/>
    <property type="evidence" value="ECO:0007669"/>
    <property type="project" value="UniProtKB-KW"/>
</dbReference>
<evidence type="ECO:0000256" key="4">
    <source>
        <dbReference type="RuleBase" id="RU003651"/>
    </source>
</evidence>
<feature type="domain" description="AAA+ ATPase" evidence="5">
    <location>
        <begin position="264"/>
        <end position="401"/>
    </location>
</feature>
<dbReference type="Proteomes" id="UP000320811">
    <property type="component" value="Unassembled WGS sequence"/>
</dbReference>
<dbReference type="AlphaFoldDB" id="A0A561Q3W0"/>
<name>A0A561Q3W0_9BACT</name>
<dbReference type="SUPFAM" id="SSF48452">
    <property type="entry name" value="TPR-like"/>
    <property type="match status" value="1"/>
</dbReference>
<proteinExistence type="inferred from homology"/>
<dbReference type="InterPro" id="IPR003959">
    <property type="entry name" value="ATPase_AAA_core"/>
</dbReference>
<dbReference type="InterPro" id="IPR011990">
    <property type="entry name" value="TPR-like_helical_dom_sf"/>
</dbReference>
<comment type="similarity">
    <text evidence="4">Belongs to the AAA ATPase family.</text>
</comment>
<dbReference type="InterPro" id="IPR041569">
    <property type="entry name" value="AAA_lid_3"/>
</dbReference>
<dbReference type="Gene3D" id="1.10.8.60">
    <property type="match status" value="1"/>
</dbReference>
<dbReference type="Pfam" id="PF00004">
    <property type="entry name" value="AAA"/>
    <property type="match status" value="1"/>
</dbReference>
<keyword evidence="7" id="KW-1185">Reference proteome</keyword>